<feature type="transmembrane region" description="Helical" evidence="14">
    <location>
        <begin position="638"/>
        <end position="656"/>
    </location>
</feature>
<dbReference type="PANTHER" id="PTHR46988">
    <property type="entry name" value="TWO PORE CALCIUM CHANNEL PROTEIN 1"/>
    <property type="match status" value="1"/>
</dbReference>
<dbReference type="InterPro" id="IPR044581">
    <property type="entry name" value="TPC1_plant"/>
</dbReference>
<comment type="caution">
    <text evidence="16">The sequence shown here is derived from an EMBL/GenBank/DDBJ whole genome shotgun (WGS) entry which is preliminary data.</text>
</comment>
<dbReference type="InterPro" id="IPR011992">
    <property type="entry name" value="EF-hand-dom_pair"/>
</dbReference>
<dbReference type="STRING" id="1202772.A0A1V9YH00"/>
<keyword evidence="4" id="KW-0813">Transport</keyword>
<dbReference type="PANTHER" id="PTHR46988:SF2">
    <property type="entry name" value="TWO PORE CALCIUM CHANNEL PROTEIN 1"/>
    <property type="match status" value="1"/>
</dbReference>
<keyword evidence="7" id="KW-0106">Calcium</keyword>
<evidence type="ECO:0000313" key="16">
    <source>
        <dbReference type="EMBL" id="OQR85014.1"/>
    </source>
</evidence>
<evidence type="ECO:0000256" key="6">
    <source>
        <dbReference type="ARBA" id="ARBA00022737"/>
    </source>
</evidence>
<dbReference type="InterPro" id="IPR005821">
    <property type="entry name" value="Ion_trans_dom"/>
</dbReference>
<evidence type="ECO:0000256" key="5">
    <source>
        <dbReference type="ARBA" id="ARBA00022692"/>
    </source>
</evidence>
<dbReference type="GO" id="GO:0005509">
    <property type="term" value="F:calcium ion binding"/>
    <property type="evidence" value="ECO:0007669"/>
    <property type="project" value="InterPro"/>
</dbReference>
<keyword evidence="17" id="KW-1185">Reference proteome</keyword>
<feature type="region of interest" description="Disordered" evidence="13">
    <location>
        <begin position="707"/>
        <end position="726"/>
    </location>
</feature>
<keyword evidence="5 14" id="KW-0812">Transmembrane</keyword>
<gene>
    <name evidence="16" type="ORF">ACHHYP_12475</name>
</gene>
<dbReference type="OrthoDB" id="416585at2759"/>
<accession>A0A1V9YH00</accession>
<evidence type="ECO:0000256" key="3">
    <source>
        <dbReference type="ARBA" id="ARBA00011738"/>
    </source>
</evidence>
<keyword evidence="9 14" id="KW-1133">Transmembrane helix</keyword>
<evidence type="ECO:0000256" key="7">
    <source>
        <dbReference type="ARBA" id="ARBA00022837"/>
    </source>
</evidence>
<feature type="domain" description="EF-hand" evidence="15">
    <location>
        <begin position="388"/>
        <end position="415"/>
    </location>
</feature>
<dbReference type="GO" id="GO:0034702">
    <property type="term" value="C:monoatomic ion channel complex"/>
    <property type="evidence" value="ECO:0007669"/>
    <property type="project" value="UniProtKB-KW"/>
</dbReference>
<evidence type="ECO:0000256" key="12">
    <source>
        <dbReference type="ARBA" id="ARBA00023303"/>
    </source>
</evidence>
<feature type="transmembrane region" description="Helical" evidence="14">
    <location>
        <begin position="274"/>
        <end position="300"/>
    </location>
</feature>
<comment type="subunit">
    <text evidence="3">Homodimer.</text>
</comment>
<dbReference type="Gene3D" id="1.10.287.70">
    <property type="match status" value="2"/>
</dbReference>
<evidence type="ECO:0000256" key="11">
    <source>
        <dbReference type="ARBA" id="ARBA00023136"/>
    </source>
</evidence>
<keyword evidence="8" id="KW-0851">Voltage-gated channel</keyword>
<feature type="transmembrane region" description="Helical" evidence="14">
    <location>
        <begin position="237"/>
        <end position="254"/>
    </location>
</feature>
<dbReference type="InterPro" id="IPR027359">
    <property type="entry name" value="Volt_channel_dom_sf"/>
</dbReference>
<dbReference type="Gene3D" id="1.20.120.350">
    <property type="entry name" value="Voltage-gated potassium channels. Chain C"/>
    <property type="match status" value="1"/>
</dbReference>
<evidence type="ECO:0000259" key="15">
    <source>
        <dbReference type="PROSITE" id="PS50222"/>
    </source>
</evidence>
<dbReference type="SUPFAM" id="SSF81324">
    <property type="entry name" value="Voltage-gated potassium channels"/>
    <property type="match status" value="1"/>
</dbReference>
<evidence type="ECO:0000256" key="1">
    <source>
        <dbReference type="ARBA" id="ARBA00004141"/>
    </source>
</evidence>
<evidence type="ECO:0000256" key="10">
    <source>
        <dbReference type="ARBA" id="ARBA00023065"/>
    </source>
</evidence>
<comment type="subcellular location">
    <subcellularLocation>
        <location evidence="1">Membrane</location>
        <topology evidence="1">Multi-pass membrane protein</topology>
    </subcellularLocation>
</comment>
<feature type="transmembrane region" description="Helical" evidence="14">
    <location>
        <begin position="197"/>
        <end position="216"/>
    </location>
</feature>
<dbReference type="PROSITE" id="PS50222">
    <property type="entry name" value="EF_HAND_2"/>
    <property type="match status" value="1"/>
</dbReference>
<feature type="transmembrane region" description="Helical" evidence="14">
    <location>
        <begin position="668"/>
        <end position="689"/>
    </location>
</feature>
<proteinExistence type="inferred from homology"/>
<evidence type="ECO:0000256" key="4">
    <source>
        <dbReference type="ARBA" id="ARBA00022448"/>
    </source>
</evidence>
<comment type="similarity">
    <text evidence="2">Belongs to the calcium channel alpha-1 subunit (TC 1.A.1.11) family. Two pore calcium channel subfamily.</text>
</comment>
<sequence length="726" mass="81497">MSCSFSRRMAVDPELIAQASWYVEDAFSGITRPHPAPFPTARRLHTIYAELHYVRGLATVGLLGLSFVEVPAWCSGPSTAPCGDPSAAATPVMFGLPLLSRAQGDVVEVLCLVVLLGNSVLRSAYLRGNFTRRRDNVAVLALQLAAMVNLILTLVAPVHSTRAMQVYLRGAVAAVKNRSIRRTARKIWLVLREVHHVLTLLIVYVAFFAWVATILFRQSTEGCVEYLLRHSHRIVGSLYMPTIYDAGWNLFVLLTTANFPDVFMPAYTERRASILFFAVFVVFGLFFLLNVLLAVIYQTFSSHVVAYKRARAATRLLKLQRAFELLVIVPKAQVAQSFSPTKGPHRRFDEWQSRSNASIPLDTSLALFAQLNAYKNIRYIKQCKMRLLFDILDTDGDERLSWPEFAQICAVLDKALTTRPRPLPEIQNWWPIVYYSSGFTALSHIVRHPRFDAAVDVLLVLNALVIVCESLPVLRGRPVVIETEMSLWEHVECVFSGLYLLELVLKVLVEGRAAYWASIKNRFDAVVTVSVVAIDIYALWSANAASRVLVQILLVTRCLRLFRLIFSVQRYRIFCMTWLRLLPFGKHVVVFLSAFMYFFAALGMHLFGGLISQERLQTTCPDSPFTRSHYAPNNFNDMASGCVLLFELLIVNNWSALADGFVCVTSKYARWFFVSYYVGGVTILLNLVVASTLDAFVGEYEAEHTNQTHLSGSDGASETSGVMEPA</sequence>
<dbReference type="InterPro" id="IPR002048">
    <property type="entry name" value="EF_hand_dom"/>
</dbReference>
<evidence type="ECO:0000256" key="8">
    <source>
        <dbReference type="ARBA" id="ARBA00022882"/>
    </source>
</evidence>
<dbReference type="AlphaFoldDB" id="A0A1V9YH00"/>
<feature type="transmembrane region" description="Helical" evidence="14">
    <location>
        <begin position="137"/>
        <end position="158"/>
    </location>
</feature>
<dbReference type="Pfam" id="PF00520">
    <property type="entry name" value="Ion_trans"/>
    <property type="match status" value="2"/>
</dbReference>
<evidence type="ECO:0000256" key="14">
    <source>
        <dbReference type="SAM" id="Phobius"/>
    </source>
</evidence>
<evidence type="ECO:0000313" key="17">
    <source>
        <dbReference type="Proteomes" id="UP000243579"/>
    </source>
</evidence>
<dbReference type="SUPFAM" id="SSF47473">
    <property type="entry name" value="EF-hand"/>
    <property type="match status" value="1"/>
</dbReference>
<keyword evidence="6" id="KW-0677">Repeat</keyword>
<keyword evidence="11 14" id="KW-0472">Membrane</keyword>
<dbReference type="EMBL" id="JNBR01001828">
    <property type="protein sequence ID" value="OQR85014.1"/>
    <property type="molecule type" value="Genomic_DNA"/>
</dbReference>
<feature type="transmembrane region" description="Helical" evidence="14">
    <location>
        <begin position="587"/>
        <end position="607"/>
    </location>
</feature>
<feature type="compositionally biased region" description="Polar residues" evidence="13">
    <location>
        <begin position="707"/>
        <end position="720"/>
    </location>
</feature>
<name>A0A1V9YH00_ACHHY</name>
<keyword evidence="12" id="KW-0407">Ion channel</keyword>
<evidence type="ECO:0000256" key="2">
    <source>
        <dbReference type="ARBA" id="ARBA00009286"/>
    </source>
</evidence>
<dbReference type="GO" id="GO:0005245">
    <property type="term" value="F:voltage-gated calcium channel activity"/>
    <property type="evidence" value="ECO:0007669"/>
    <property type="project" value="InterPro"/>
</dbReference>
<feature type="transmembrane region" description="Helical" evidence="14">
    <location>
        <begin position="106"/>
        <end position="125"/>
    </location>
</feature>
<protein>
    <submittedName>
        <fullName evidence="16">Two-pore ion channel</fullName>
    </submittedName>
</protein>
<keyword evidence="10" id="KW-0406">Ion transport</keyword>
<dbReference type="Proteomes" id="UP000243579">
    <property type="component" value="Unassembled WGS sequence"/>
</dbReference>
<reference evidence="16 17" key="1">
    <citation type="journal article" date="2014" name="Genome Biol. Evol.">
        <title>The secreted proteins of Achlya hypogyna and Thraustotheca clavata identify the ancestral oomycete secretome and reveal gene acquisitions by horizontal gene transfer.</title>
        <authorList>
            <person name="Misner I."/>
            <person name="Blouin N."/>
            <person name="Leonard G."/>
            <person name="Richards T.A."/>
            <person name="Lane C.E."/>
        </authorList>
    </citation>
    <scope>NUCLEOTIDE SEQUENCE [LARGE SCALE GENOMIC DNA]</scope>
    <source>
        <strain evidence="16 17">ATCC 48635</strain>
    </source>
</reference>
<evidence type="ECO:0000256" key="9">
    <source>
        <dbReference type="ARBA" id="ARBA00022989"/>
    </source>
</evidence>
<organism evidence="16 17">
    <name type="scientific">Achlya hypogyna</name>
    <name type="common">Oomycete</name>
    <name type="synonym">Protoachlya hypogyna</name>
    <dbReference type="NCBI Taxonomy" id="1202772"/>
    <lineage>
        <taxon>Eukaryota</taxon>
        <taxon>Sar</taxon>
        <taxon>Stramenopiles</taxon>
        <taxon>Oomycota</taxon>
        <taxon>Saprolegniomycetes</taxon>
        <taxon>Saprolegniales</taxon>
        <taxon>Achlyaceae</taxon>
        <taxon>Achlya</taxon>
    </lineage>
</organism>
<evidence type="ECO:0000256" key="13">
    <source>
        <dbReference type="SAM" id="MobiDB-lite"/>
    </source>
</evidence>